<dbReference type="PANTHER" id="PTHR43442">
    <property type="entry name" value="GLUCONOKINASE-RELATED"/>
    <property type="match status" value="1"/>
</dbReference>
<evidence type="ECO:0000256" key="4">
    <source>
        <dbReference type="ARBA" id="ARBA00022679"/>
    </source>
</evidence>
<evidence type="ECO:0000256" key="3">
    <source>
        <dbReference type="ARBA" id="ARBA00012054"/>
    </source>
</evidence>
<organism evidence="11 12">
    <name type="scientific">Crinalium epipsammum PCC 9333</name>
    <dbReference type="NCBI Taxonomy" id="1173022"/>
    <lineage>
        <taxon>Bacteria</taxon>
        <taxon>Bacillati</taxon>
        <taxon>Cyanobacteriota</taxon>
        <taxon>Cyanophyceae</taxon>
        <taxon>Gomontiellales</taxon>
        <taxon>Gomontiellaceae</taxon>
        <taxon>Crinalium</taxon>
    </lineage>
</organism>
<dbReference type="KEGG" id="cep:Cri9333_0984"/>
<keyword evidence="12" id="KW-1185">Reference proteome</keyword>
<evidence type="ECO:0000256" key="9">
    <source>
        <dbReference type="ARBA" id="ARBA00048090"/>
    </source>
</evidence>
<keyword evidence="6 10" id="KW-0418">Kinase</keyword>
<evidence type="ECO:0000256" key="6">
    <source>
        <dbReference type="ARBA" id="ARBA00022777"/>
    </source>
</evidence>
<comment type="similarity">
    <text evidence="2 10">Belongs to the gluconokinase GntK/GntV family.</text>
</comment>
<dbReference type="GO" id="GO:0046316">
    <property type="term" value="F:gluconokinase activity"/>
    <property type="evidence" value="ECO:0007669"/>
    <property type="project" value="UniProtKB-EC"/>
</dbReference>
<evidence type="ECO:0000256" key="1">
    <source>
        <dbReference type="ARBA" id="ARBA00004761"/>
    </source>
</evidence>
<dbReference type="AlphaFoldDB" id="K9VWG2"/>
<protein>
    <recommendedName>
        <fullName evidence="3 10">Gluconokinase</fullName>
        <ecNumber evidence="3 10">2.7.1.12</ecNumber>
    </recommendedName>
</protein>
<dbReference type="SUPFAM" id="SSF52540">
    <property type="entry name" value="P-loop containing nucleoside triphosphate hydrolases"/>
    <property type="match status" value="1"/>
</dbReference>
<dbReference type="PATRIC" id="fig|1173022.3.peg.1068"/>
<keyword evidence="7 10" id="KW-0067">ATP-binding</keyword>
<accession>K9VWG2</accession>
<dbReference type="Pfam" id="PF01202">
    <property type="entry name" value="SKI"/>
    <property type="match status" value="1"/>
</dbReference>
<dbReference type="GO" id="GO:0005524">
    <property type="term" value="F:ATP binding"/>
    <property type="evidence" value="ECO:0007669"/>
    <property type="project" value="UniProtKB-KW"/>
</dbReference>
<evidence type="ECO:0000256" key="5">
    <source>
        <dbReference type="ARBA" id="ARBA00022741"/>
    </source>
</evidence>
<evidence type="ECO:0000256" key="10">
    <source>
        <dbReference type="RuleBase" id="RU363066"/>
    </source>
</evidence>
<evidence type="ECO:0000313" key="11">
    <source>
        <dbReference type="EMBL" id="AFZ11899.1"/>
    </source>
</evidence>
<dbReference type="RefSeq" id="WP_015202021.1">
    <property type="nucleotide sequence ID" value="NC_019753.1"/>
</dbReference>
<dbReference type="InterPro" id="IPR027417">
    <property type="entry name" value="P-loop_NTPase"/>
</dbReference>
<evidence type="ECO:0000313" key="12">
    <source>
        <dbReference type="Proteomes" id="UP000010472"/>
    </source>
</evidence>
<gene>
    <name evidence="11" type="ORF">Cri9333_0984</name>
</gene>
<dbReference type="GO" id="GO:0005737">
    <property type="term" value="C:cytoplasm"/>
    <property type="evidence" value="ECO:0007669"/>
    <property type="project" value="TreeGrafter"/>
</dbReference>
<dbReference type="InterPro" id="IPR006001">
    <property type="entry name" value="Therm_gnt_kin"/>
</dbReference>
<dbReference type="InterPro" id="IPR031322">
    <property type="entry name" value="Shikimate/glucono_kinase"/>
</dbReference>
<dbReference type="PANTHER" id="PTHR43442:SF3">
    <property type="entry name" value="GLUCONOKINASE-RELATED"/>
    <property type="match status" value="1"/>
</dbReference>
<dbReference type="HOGENOM" id="CLU_077168_4_0_3"/>
<keyword evidence="4 10" id="KW-0808">Transferase</keyword>
<dbReference type="CDD" id="cd02021">
    <property type="entry name" value="GntK"/>
    <property type="match status" value="1"/>
</dbReference>
<dbReference type="STRING" id="1173022.Cri9333_0984"/>
<dbReference type="OrthoDB" id="9800332at2"/>
<dbReference type="EC" id="2.7.1.12" evidence="3 10"/>
<dbReference type="FunFam" id="3.40.50.300:FF:000522">
    <property type="entry name" value="Gluconokinase"/>
    <property type="match status" value="1"/>
</dbReference>
<dbReference type="NCBIfam" id="TIGR01313">
    <property type="entry name" value="therm_gnt_kin"/>
    <property type="match status" value="1"/>
</dbReference>
<evidence type="ECO:0000256" key="7">
    <source>
        <dbReference type="ARBA" id="ARBA00022840"/>
    </source>
</evidence>
<keyword evidence="5 10" id="KW-0547">Nucleotide-binding</keyword>
<reference evidence="11 12" key="1">
    <citation type="submission" date="2012-06" db="EMBL/GenBank/DDBJ databases">
        <title>Finished chromosome of genome of Crinalium epipsammum PCC 9333.</title>
        <authorList>
            <consortium name="US DOE Joint Genome Institute"/>
            <person name="Gugger M."/>
            <person name="Coursin T."/>
            <person name="Rippka R."/>
            <person name="Tandeau De Marsac N."/>
            <person name="Huntemann M."/>
            <person name="Wei C.-L."/>
            <person name="Han J."/>
            <person name="Detter J.C."/>
            <person name="Han C."/>
            <person name="Tapia R."/>
            <person name="Davenport K."/>
            <person name="Daligault H."/>
            <person name="Erkkila T."/>
            <person name="Gu W."/>
            <person name="Munk A.C.C."/>
            <person name="Teshima H."/>
            <person name="Xu Y."/>
            <person name="Chain P."/>
            <person name="Chen A."/>
            <person name="Krypides N."/>
            <person name="Mavromatis K."/>
            <person name="Markowitz V."/>
            <person name="Szeto E."/>
            <person name="Ivanova N."/>
            <person name="Mikhailova N."/>
            <person name="Ovchinnikova G."/>
            <person name="Pagani I."/>
            <person name="Pati A."/>
            <person name="Goodwin L."/>
            <person name="Peters L."/>
            <person name="Pitluck S."/>
            <person name="Woyke T."/>
            <person name="Kerfeld C."/>
        </authorList>
    </citation>
    <scope>NUCLEOTIDE SEQUENCE [LARGE SCALE GENOMIC DNA]</scope>
    <source>
        <strain evidence="11 12">PCC 9333</strain>
    </source>
</reference>
<dbReference type="GO" id="GO:0019521">
    <property type="term" value="P:D-gluconate metabolic process"/>
    <property type="evidence" value="ECO:0007669"/>
    <property type="project" value="UniProtKB-KW"/>
</dbReference>
<evidence type="ECO:0000256" key="2">
    <source>
        <dbReference type="ARBA" id="ARBA00008420"/>
    </source>
</evidence>
<evidence type="ECO:0000256" key="8">
    <source>
        <dbReference type="ARBA" id="ARBA00023064"/>
    </source>
</evidence>
<dbReference type="Proteomes" id="UP000010472">
    <property type="component" value="Chromosome"/>
</dbReference>
<proteinExistence type="inferred from homology"/>
<name>K9VWG2_9CYAN</name>
<sequence length="165" mass="18790">MIIIVMGVTGSGKTTIGKQLAALLNWDFYDADSFHSPANIKKMSQGIPLSDADRIPWLLSMQQAIDSWLQEEKNIVLACSGLKATYRQILWRDSLIVRLVYLKGSFELINQRLSNRENHFMNQELLQSQFDTLEEPTLEESIWVNISQPPAVLAQQIIDKLQISD</sequence>
<keyword evidence="8" id="KW-0311">Gluconate utilization</keyword>
<dbReference type="EMBL" id="CP003620">
    <property type="protein sequence ID" value="AFZ11899.1"/>
    <property type="molecule type" value="Genomic_DNA"/>
</dbReference>
<dbReference type="PRINTS" id="PR01100">
    <property type="entry name" value="SHIKIMTKNASE"/>
</dbReference>
<comment type="pathway">
    <text evidence="1">Carbohydrate acid metabolism.</text>
</comment>
<comment type="catalytic activity">
    <reaction evidence="9 10">
        <text>D-gluconate + ATP = 6-phospho-D-gluconate + ADP + H(+)</text>
        <dbReference type="Rhea" id="RHEA:19433"/>
        <dbReference type="ChEBI" id="CHEBI:15378"/>
        <dbReference type="ChEBI" id="CHEBI:18391"/>
        <dbReference type="ChEBI" id="CHEBI:30616"/>
        <dbReference type="ChEBI" id="CHEBI:58759"/>
        <dbReference type="ChEBI" id="CHEBI:456216"/>
        <dbReference type="EC" id="2.7.1.12"/>
    </reaction>
</comment>
<dbReference type="eggNOG" id="COG3265">
    <property type="taxonomic scope" value="Bacteria"/>
</dbReference>
<dbReference type="Gene3D" id="3.40.50.300">
    <property type="entry name" value="P-loop containing nucleotide triphosphate hydrolases"/>
    <property type="match status" value="1"/>
</dbReference>